<dbReference type="RefSeq" id="WP_184677544.1">
    <property type="nucleotide sequence ID" value="NZ_JACHGY010000001.1"/>
</dbReference>
<dbReference type="Proteomes" id="UP000541810">
    <property type="component" value="Unassembled WGS sequence"/>
</dbReference>
<evidence type="ECO:0000313" key="3">
    <source>
        <dbReference type="EMBL" id="MBB6429997.1"/>
    </source>
</evidence>
<dbReference type="Pfam" id="PF13240">
    <property type="entry name" value="Zn_Ribbon_1"/>
    <property type="match status" value="1"/>
</dbReference>
<name>A0A7X0H6K8_9BACT</name>
<sequence>MAKQHRVTFDCPNCGAKVPSGALACPECGSDEETGWSDDTMYDGLDLPIYDDEDGELDPAAPSWKRGIYILTAALLLISFFWFLLGGGRFW</sequence>
<evidence type="ECO:0000313" key="4">
    <source>
        <dbReference type="Proteomes" id="UP000541810"/>
    </source>
</evidence>
<organism evidence="3 4">
    <name type="scientific">Algisphaera agarilytica</name>
    <dbReference type="NCBI Taxonomy" id="1385975"/>
    <lineage>
        <taxon>Bacteria</taxon>
        <taxon>Pseudomonadati</taxon>
        <taxon>Planctomycetota</taxon>
        <taxon>Phycisphaerae</taxon>
        <taxon>Phycisphaerales</taxon>
        <taxon>Phycisphaeraceae</taxon>
        <taxon>Algisphaera</taxon>
    </lineage>
</organism>
<dbReference type="AlphaFoldDB" id="A0A7X0H6K8"/>
<dbReference type="InterPro" id="IPR026870">
    <property type="entry name" value="Zinc_ribbon_dom"/>
</dbReference>
<gene>
    <name evidence="3" type="ORF">HNQ40_001803</name>
</gene>
<protein>
    <submittedName>
        <fullName evidence="3">Endogenous inhibitor of DNA gyrase (YacG/DUF329 family)</fullName>
    </submittedName>
</protein>
<feature type="transmembrane region" description="Helical" evidence="1">
    <location>
        <begin position="67"/>
        <end position="85"/>
    </location>
</feature>
<evidence type="ECO:0000259" key="2">
    <source>
        <dbReference type="Pfam" id="PF13240"/>
    </source>
</evidence>
<keyword evidence="1" id="KW-0472">Membrane</keyword>
<comment type="caution">
    <text evidence="3">The sequence shown here is derived from an EMBL/GenBank/DDBJ whole genome shotgun (WGS) entry which is preliminary data.</text>
</comment>
<evidence type="ECO:0000256" key="1">
    <source>
        <dbReference type="SAM" id="Phobius"/>
    </source>
</evidence>
<proteinExistence type="predicted"/>
<dbReference type="EMBL" id="JACHGY010000001">
    <property type="protein sequence ID" value="MBB6429997.1"/>
    <property type="molecule type" value="Genomic_DNA"/>
</dbReference>
<reference evidence="3 4" key="1">
    <citation type="submission" date="2020-08" db="EMBL/GenBank/DDBJ databases">
        <title>Genomic Encyclopedia of Type Strains, Phase IV (KMG-IV): sequencing the most valuable type-strain genomes for metagenomic binning, comparative biology and taxonomic classification.</title>
        <authorList>
            <person name="Goeker M."/>
        </authorList>
    </citation>
    <scope>NUCLEOTIDE SEQUENCE [LARGE SCALE GENOMIC DNA]</scope>
    <source>
        <strain evidence="3 4">DSM 103725</strain>
    </source>
</reference>
<keyword evidence="4" id="KW-1185">Reference proteome</keyword>
<accession>A0A7X0H6K8</accession>
<keyword evidence="1" id="KW-1133">Transmembrane helix</keyword>
<keyword evidence="1" id="KW-0812">Transmembrane</keyword>
<feature type="domain" description="Zinc-ribbon" evidence="2">
    <location>
        <begin position="11"/>
        <end position="30"/>
    </location>
</feature>